<sequence length="246" mass="25335">MALSISFALHTSLRGAAEESPMPRADAADSSAGRHSSAGEEVSSLLSTTSPLGASSPWSLADITGLGAAPRAHDATTRHLVHGFFAIMGQELARFEREVHYLANLIKYPPPQLAASSTLRASSPESTHRAISSSPAGPSPYPRAAADSSPASLPASSPESAAHGESAAASVSAAAACATPSTGPFEGRTVTAIQLLEQSALLHMQASMHADVPLDALVESVRNLLWTNGEKLKKVCASRETPPPAE</sequence>
<protein>
    <submittedName>
        <fullName evidence="2">Zinc finger, C3HC4 type (RING finger) domain-containing protein</fullName>
    </submittedName>
</protein>
<dbReference type="GeneID" id="40307874"/>
<evidence type="ECO:0000256" key="1">
    <source>
        <dbReference type="SAM" id="MobiDB-lite"/>
    </source>
</evidence>
<proteinExistence type="predicted"/>
<dbReference type="RefSeq" id="XP_029215396.1">
    <property type="nucleotide sequence ID" value="XM_029361496.1"/>
</dbReference>
<dbReference type="KEGG" id="bbes:BESB_028220"/>
<feature type="region of interest" description="Disordered" evidence="1">
    <location>
        <begin position="116"/>
        <end position="164"/>
    </location>
</feature>
<evidence type="ECO:0000313" key="2">
    <source>
        <dbReference type="EMBL" id="PFH31387.1"/>
    </source>
</evidence>
<comment type="caution">
    <text evidence="2">The sequence shown here is derived from an EMBL/GenBank/DDBJ whole genome shotgun (WGS) entry which is preliminary data.</text>
</comment>
<feature type="region of interest" description="Disordered" evidence="1">
    <location>
        <begin position="16"/>
        <end position="52"/>
    </location>
</feature>
<name>A0A2A9M6X7_BESBE</name>
<dbReference type="Proteomes" id="UP000224006">
    <property type="component" value="Unassembled WGS sequence"/>
</dbReference>
<dbReference type="AlphaFoldDB" id="A0A2A9M6X7"/>
<dbReference type="VEuPathDB" id="ToxoDB:BESB_028220"/>
<feature type="compositionally biased region" description="Polar residues" evidence="1">
    <location>
        <begin position="116"/>
        <end position="136"/>
    </location>
</feature>
<organism evidence="2 3">
    <name type="scientific">Besnoitia besnoiti</name>
    <name type="common">Apicomplexan protozoan</name>
    <dbReference type="NCBI Taxonomy" id="94643"/>
    <lineage>
        <taxon>Eukaryota</taxon>
        <taxon>Sar</taxon>
        <taxon>Alveolata</taxon>
        <taxon>Apicomplexa</taxon>
        <taxon>Conoidasida</taxon>
        <taxon>Coccidia</taxon>
        <taxon>Eucoccidiorida</taxon>
        <taxon>Eimeriorina</taxon>
        <taxon>Sarcocystidae</taxon>
        <taxon>Besnoitia</taxon>
    </lineage>
</organism>
<evidence type="ECO:0000313" key="3">
    <source>
        <dbReference type="Proteomes" id="UP000224006"/>
    </source>
</evidence>
<gene>
    <name evidence="2" type="ORF">BESB_028220</name>
</gene>
<feature type="compositionally biased region" description="Low complexity" evidence="1">
    <location>
        <begin position="142"/>
        <end position="164"/>
    </location>
</feature>
<dbReference type="OrthoDB" id="10662286at2759"/>
<dbReference type="EMBL" id="NWUJ01000015">
    <property type="protein sequence ID" value="PFH31387.1"/>
    <property type="molecule type" value="Genomic_DNA"/>
</dbReference>
<accession>A0A2A9M6X7</accession>
<reference evidence="2 3" key="1">
    <citation type="submission" date="2017-09" db="EMBL/GenBank/DDBJ databases">
        <title>Genome sequencing of Besnoitia besnoiti strain Bb-Ger1.</title>
        <authorList>
            <person name="Schares G."/>
            <person name="Venepally P."/>
            <person name="Lorenzi H.A."/>
        </authorList>
    </citation>
    <scope>NUCLEOTIDE SEQUENCE [LARGE SCALE GENOMIC DNA]</scope>
    <source>
        <strain evidence="2 3">Bb-Ger1</strain>
    </source>
</reference>
<keyword evidence="3" id="KW-1185">Reference proteome</keyword>